<sequence length="54" mass="6162">MFEFAFKYATKVNAVCITSNKLFNNFFNQSPTGHPNQNTKDIKRQPLPVVSQSL</sequence>
<proteinExistence type="predicted"/>
<keyword evidence="3" id="KW-1185">Reference proteome</keyword>
<organism evidence="2 3">
    <name type="scientific">Flavobacterium chilense</name>
    <dbReference type="NCBI Taxonomy" id="946677"/>
    <lineage>
        <taxon>Bacteria</taxon>
        <taxon>Pseudomonadati</taxon>
        <taxon>Bacteroidota</taxon>
        <taxon>Flavobacteriia</taxon>
        <taxon>Flavobacteriales</taxon>
        <taxon>Flavobacteriaceae</taxon>
        <taxon>Flavobacterium</taxon>
    </lineage>
</organism>
<dbReference type="AlphaFoldDB" id="A0A1M6ZXY8"/>
<name>A0A1M6ZXY8_9FLAO</name>
<reference evidence="3" key="1">
    <citation type="submission" date="2016-11" db="EMBL/GenBank/DDBJ databases">
        <authorList>
            <person name="Varghese N."/>
            <person name="Submissions S."/>
        </authorList>
    </citation>
    <scope>NUCLEOTIDE SEQUENCE [LARGE SCALE GENOMIC DNA]</scope>
    <source>
        <strain evidence="3">DSM 24724</strain>
    </source>
</reference>
<gene>
    <name evidence="2" type="ORF">SAMN05444484_1011198</name>
</gene>
<evidence type="ECO:0000256" key="1">
    <source>
        <dbReference type="SAM" id="MobiDB-lite"/>
    </source>
</evidence>
<feature type="region of interest" description="Disordered" evidence="1">
    <location>
        <begin position="29"/>
        <end position="54"/>
    </location>
</feature>
<protein>
    <submittedName>
        <fullName evidence="2">Uncharacterized protein</fullName>
    </submittedName>
</protein>
<evidence type="ECO:0000313" key="2">
    <source>
        <dbReference type="EMBL" id="SHL35352.1"/>
    </source>
</evidence>
<feature type="compositionally biased region" description="Polar residues" evidence="1">
    <location>
        <begin position="29"/>
        <end position="39"/>
    </location>
</feature>
<accession>A0A1M6ZXY8</accession>
<evidence type="ECO:0000313" key="3">
    <source>
        <dbReference type="Proteomes" id="UP000184028"/>
    </source>
</evidence>
<dbReference type="EMBL" id="FRBT01000001">
    <property type="protein sequence ID" value="SHL35352.1"/>
    <property type="molecule type" value="Genomic_DNA"/>
</dbReference>
<dbReference type="RefSeq" id="WP_156062650.1">
    <property type="nucleotide sequence ID" value="NZ_FRBT01000001.1"/>
</dbReference>
<dbReference type="STRING" id="946677.SAMN05444484_1011198"/>
<dbReference type="Proteomes" id="UP000184028">
    <property type="component" value="Unassembled WGS sequence"/>
</dbReference>